<evidence type="ECO:0000256" key="1">
    <source>
        <dbReference type="SAM" id="SignalP"/>
    </source>
</evidence>
<comment type="caution">
    <text evidence="2">The sequence shown here is derived from an EMBL/GenBank/DDBJ whole genome shotgun (WGS) entry which is preliminary data.</text>
</comment>
<evidence type="ECO:0000313" key="3">
    <source>
        <dbReference type="Proteomes" id="UP000321110"/>
    </source>
</evidence>
<dbReference type="PROSITE" id="PS51257">
    <property type="entry name" value="PROKAR_LIPOPROTEIN"/>
    <property type="match status" value="1"/>
</dbReference>
<protein>
    <recommendedName>
        <fullName evidence="4">Lipoprotein</fullName>
    </recommendedName>
</protein>
<reference evidence="2 3" key="1">
    <citation type="submission" date="2018-09" db="EMBL/GenBank/DDBJ databases">
        <title>Metagenome Assembled Genomes from an Advanced Water Purification Facility.</title>
        <authorList>
            <person name="Stamps B.W."/>
            <person name="Spear J.R."/>
        </authorList>
    </citation>
    <scope>NUCLEOTIDE SEQUENCE [LARGE SCALE GENOMIC DNA]</scope>
    <source>
        <strain evidence="2">Bin_52_1</strain>
    </source>
</reference>
<feature type="chain" id="PRO_5022920993" description="Lipoprotein" evidence="1">
    <location>
        <begin position="23"/>
        <end position="78"/>
    </location>
</feature>
<evidence type="ECO:0000313" key="2">
    <source>
        <dbReference type="EMBL" id="TXI26911.1"/>
    </source>
</evidence>
<name>A0A5C7VNK4_AQUAC</name>
<proteinExistence type="predicted"/>
<sequence length="78" mass="8436">MKKQLKLSLVTLMVAMSGCASIVSESSYPVRVTSNVPAQFDVRNEDGESVHNGTTPAQINLEASSGYMDGETYGYRDC</sequence>
<organism evidence="2 3">
    <name type="scientific">Aquipseudomonas alcaligenes</name>
    <name type="common">Pseudomonas alcaligenes</name>
    <dbReference type="NCBI Taxonomy" id="43263"/>
    <lineage>
        <taxon>Bacteria</taxon>
        <taxon>Pseudomonadati</taxon>
        <taxon>Pseudomonadota</taxon>
        <taxon>Gammaproteobacteria</taxon>
        <taxon>Pseudomonadales</taxon>
        <taxon>Pseudomonadaceae</taxon>
        <taxon>Aquipseudomonas</taxon>
    </lineage>
</organism>
<evidence type="ECO:0008006" key="4">
    <source>
        <dbReference type="Google" id="ProtNLM"/>
    </source>
</evidence>
<accession>A0A5C7VNK4</accession>
<keyword evidence="1" id="KW-0732">Signal</keyword>
<dbReference type="Proteomes" id="UP000321110">
    <property type="component" value="Unassembled WGS sequence"/>
</dbReference>
<dbReference type="AlphaFoldDB" id="A0A5C7VNK4"/>
<gene>
    <name evidence="2" type="ORF">E6Q69_18825</name>
</gene>
<dbReference type="EMBL" id="SSFO01000319">
    <property type="protein sequence ID" value="TXI26911.1"/>
    <property type="molecule type" value="Genomic_DNA"/>
</dbReference>
<feature type="signal peptide" evidence="1">
    <location>
        <begin position="1"/>
        <end position="22"/>
    </location>
</feature>